<organism evidence="1 2">
    <name type="scientific">Metallosphaera hakonensis JCM 8857 = DSM 7519</name>
    <dbReference type="NCBI Taxonomy" id="1293036"/>
    <lineage>
        <taxon>Archaea</taxon>
        <taxon>Thermoproteota</taxon>
        <taxon>Thermoprotei</taxon>
        <taxon>Sulfolobales</taxon>
        <taxon>Sulfolobaceae</taxon>
        <taxon>Metallosphaera</taxon>
    </lineage>
</organism>
<dbReference type="KEGG" id="mhk:DFR87_00580"/>
<dbReference type="Pfam" id="PF06348">
    <property type="entry name" value="DUF1059"/>
    <property type="match status" value="1"/>
</dbReference>
<reference evidence="2" key="3">
    <citation type="submission" date="2020-03" db="EMBL/GenBank/DDBJ databases">
        <title>Sequencing and Assembly of Multiple Reported Metal-Biooxidizing Members of the Extremely Thermoacidophilic Archaeal Family Sulfolobaceae.</title>
        <authorList>
            <person name="Counts J.A."/>
            <person name="Kelly R.M."/>
        </authorList>
    </citation>
    <scope>NUCLEOTIDE SEQUENCE [LARGE SCALE GENOMIC DNA]</scope>
    <source>
        <strain evidence="2">HO1-1</strain>
    </source>
</reference>
<dbReference type="OrthoDB" id="9023at2157"/>
<evidence type="ECO:0000313" key="1">
    <source>
        <dbReference type="EMBL" id="AWR98455.1"/>
    </source>
</evidence>
<dbReference type="RefSeq" id="WP_110368683.1">
    <property type="nucleotide sequence ID" value="NZ_CP029287.2"/>
</dbReference>
<dbReference type="AlphaFoldDB" id="A0A2U9IR15"/>
<dbReference type="InterPro" id="IPR009409">
    <property type="entry name" value="DUF1059"/>
</dbReference>
<protein>
    <submittedName>
        <fullName evidence="1">Small metal-binding protein</fullName>
    </submittedName>
</protein>
<evidence type="ECO:0000313" key="2">
    <source>
        <dbReference type="Proteomes" id="UP000247586"/>
    </source>
</evidence>
<dbReference type="Proteomes" id="UP000247586">
    <property type="component" value="Chromosome"/>
</dbReference>
<dbReference type="GeneID" id="36833792"/>
<dbReference type="EMBL" id="CP029287">
    <property type="protein sequence ID" value="AWR98455.1"/>
    <property type="molecule type" value="Genomic_DNA"/>
</dbReference>
<proteinExistence type="predicted"/>
<sequence>MVLGFGKKKKLEFSCSSLGMSCGFEVKGSSSEQELLDILKVHAKTAHNMTEISNDLLGKIKQNIKKV</sequence>
<gene>
    <name evidence="1" type="ORF">DFR87_00580</name>
</gene>
<keyword evidence="2" id="KW-1185">Reference proteome</keyword>
<reference evidence="2" key="2">
    <citation type="submission" date="2020-03" db="EMBL/GenBank/DDBJ databases">
        <title>Complete Genome Sequences of Extremely Thermoacidophilic, Metal-Mobilizing Type-Strain Members of the Archaeal Family Sulfolobaceae: Acidianus brierleyi DSM-1651T, Acidianus sulfidivorans DSM-18786T, Metallosphaera hakonensis DSM-7519T, and Metallosphaera prunae DSM-10039T.</title>
        <authorList>
            <person name="Counts J.A."/>
            <person name="Kelly R.M."/>
        </authorList>
    </citation>
    <scope>NUCLEOTIDE SEQUENCE [LARGE SCALE GENOMIC DNA]</scope>
    <source>
        <strain evidence="2">HO1-1</strain>
    </source>
</reference>
<reference evidence="1 2" key="1">
    <citation type="submission" date="2018-05" db="EMBL/GenBank/DDBJ databases">
        <title>Complete Genome Sequences of Extremely Thermoacidophilic, Metal-Mobilizing Type-Strain Members of the Archaeal Family Sulfolobaceae: Acidianus brierleyi DSM-1651T, Acidianus sulfidivorans DSM-18786T, Metallosphaera hakonensis DSM-7519T, and Metallosphaera prunae DSM-10039T.</title>
        <authorList>
            <person name="Counts J.A."/>
            <person name="Kelly R.M."/>
        </authorList>
    </citation>
    <scope>NUCLEOTIDE SEQUENCE [LARGE SCALE GENOMIC DNA]</scope>
    <source>
        <strain evidence="1 2">HO1-1</strain>
    </source>
</reference>
<accession>A0A2U9IR15</accession>
<name>A0A2U9IR15_9CREN</name>